<dbReference type="AlphaFoldDB" id="A0A1H4VUI2"/>
<dbReference type="CDD" id="cd03392">
    <property type="entry name" value="PAP2_like_2"/>
    <property type="match status" value="1"/>
</dbReference>
<dbReference type="PANTHER" id="PTHR14969:SF13">
    <property type="entry name" value="AT30094P"/>
    <property type="match status" value="1"/>
</dbReference>
<keyword evidence="2" id="KW-0812">Transmembrane</keyword>
<accession>A0A1H4VUI2</accession>
<keyword evidence="2" id="KW-0472">Membrane</keyword>
<reference evidence="4 5" key="1">
    <citation type="submission" date="2016-10" db="EMBL/GenBank/DDBJ databases">
        <authorList>
            <person name="de Groot N.N."/>
        </authorList>
    </citation>
    <scope>NUCLEOTIDE SEQUENCE [LARGE SCALE GENOMIC DNA]</scope>
    <source>
        <strain evidence="4 5">DSM 10495</strain>
    </source>
</reference>
<feature type="transmembrane region" description="Helical" evidence="2">
    <location>
        <begin position="65"/>
        <end position="92"/>
    </location>
</feature>
<proteinExistence type="predicted"/>
<feature type="transmembrane region" description="Helical" evidence="2">
    <location>
        <begin position="21"/>
        <end position="45"/>
    </location>
</feature>
<dbReference type="SUPFAM" id="SSF48317">
    <property type="entry name" value="Acid phosphatase/Vanadium-dependent haloperoxidase"/>
    <property type="match status" value="1"/>
</dbReference>
<keyword evidence="2" id="KW-1133">Transmembrane helix</keyword>
<protein>
    <submittedName>
        <fullName evidence="4">Undecaprenyl-diphosphatase</fullName>
    </submittedName>
</protein>
<feature type="transmembrane region" description="Helical" evidence="2">
    <location>
        <begin position="202"/>
        <end position="223"/>
    </location>
</feature>
<gene>
    <name evidence="4" type="ORF">SAMN04489745_3319</name>
</gene>
<dbReference type="InterPro" id="IPR036938">
    <property type="entry name" value="PAP2/HPO_sf"/>
</dbReference>
<feature type="region of interest" description="Disordered" evidence="1">
    <location>
        <begin position="232"/>
        <end position="262"/>
    </location>
</feature>
<keyword evidence="5" id="KW-1185">Reference proteome</keyword>
<evidence type="ECO:0000313" key="5">
    <source>
        <dbReference type="Proteomes" id="UP000182652"/>
    </source>
</evidence>
<dbReference type="EMBL" id="FNSN01000004">
    <property type="protein sequence ID" value="SEC84520.1"/>
    <property type="molecule type" value="Genomic_DNA"/>
</dbReference>
<dbReference type="InterPro" id="IPR000326">
    <property type="entry name" value="PAP2/HPO"/>
</dbReference>
<feature type="transmembrane region" description="Helical" evidence="2">
    <location>
        <begin position="104"/>
        <end position="122"/>
    </location>
</feature>
<name>A0A1H4VUI2_9MICC</name>
<dbReference type="STRING" id="156980.SAMN04489745_3319"/>
<evidence type="ECO:0000256" key="1">
    <source>
        <dbReference type="SAM" id="MobiDB-lite"/>
    </source>
</evidence>
<feature type="transmembrane region" description="Helical" evidence="2">
    <location>
        <begin position="172"/>
        <end position="196"/>
    </location>
</feature>
<sequence>MTTPRLRPSPPLTVRPERVRWLAAAFVVVGAGWFVLMMFSFLGNFGVGAADQPVHDWAISLRTPVATAILAFITTLTGPSWMTVITAIAGFGWMIVSREWRRPVLLMGAMGLAVLASTLIKHELSRARPDPVQMMLAIDQSYSFPSGHTLGTAVFAGSLAYLLAAHSARRNAFALGAVLAVAFTALVAFTRLYLGYHWLTDVLASAGLSLVFIAAVMVGDLLLSRRPVATTEADGAVGAKGPSGQPAVRPEGDLADGPTERA</sequence>
<feature type="transmembrane region" description="Helical" evidence="2">
    <location>
        <begin position="142"/>
        <end position="165"/>
    </location>
</feature>
<evidence type="ECO:0000313" key="4">
    <source>
        <dbReference type="EMBL" id="SEC84520.1"/>
    </source>
</evidence>
<evidence type="ECO:0000256" key="2">
    <source>
        <dbReference type="SAM" id="Phobius"/>
    </source>
</evidence>
<dbReference type="Gene3D" id="1.20.144.10">
    <property type="entry name" value="Phosphatidic acid phosphatase type 2/haloperoxidase"/>
    <property type="match status" value="1"/>
</dbReference>
<organism evidence="4 5">
    <name type="scientific">Arthrobacter woluwensis</name>
    <dbReference type="NCBI Taxonomy" id="156980"/>
    <lineage>
        <taxon>Bacteria</taxon>
        <taxon>Bacillati</taxon>
        <taxon>Actinomycetota</taxon>
        <taxon>Actinomycetes</taxon>
        <taxon>Micrococcales</taxon>
        <taxon>Micrococcaceae</taxon>
        <taxon>Arthrobacter</taxon>
    </lineage>
</organism>
<dbReference type="RefSeq" id="WP_066214815.1">
    <property type="nucleotide sequence ID" value="NZ_FNSN01000004.1"/>
</dbReference>
<dbReference type="Proteomes" id="UP000182652">
    <property type="component" value="Unassembled WGS sequence"/>
</dbReference>
<feature type="domain" description="Phosphatidic acid phosphatase type 2/haloperoxidase" evidence="3">
    <location>
        <begin position="102"/>
        <end position="217"/>
    </location>
</feature>
<dbReference type="PANTHER" id="PTHR14969">
    <property type="entry name" value="SPHINGOSINE-1-PHOSPHATE PHOSPHOHYDROLASE"/>
    <property type="match status" value="1"/>
</dbReference>
<dbReference type="Pfam" id="PF01569">
    <property type="entry name" value="PAP2"/>
    <property type="match status" value="1"/>
</dbReference>
<dbReference type="SMART" id="SM00014">
    <property type="entry name" value="acidPPc"/>
    <property type="match status" value="1"/>
</dbReference>
<evidence type="ECO:0000259" key="3">
    <source>
        <dbReference type="SMART" id="SM00014"/>
    </source>
</evidence>